<dbReference type="RefSeq" id="WP_379720688.1">
    <property type="nucleotide sequence ID" value="NZ_JBHSMS010000036.1"/>
</dbReference>
<evidence type="ECO:0000256" key="1">
    <source>
        <dbReference type="SAM" id="MobiDB-lite"/>
    </source>
</evidence>
<dbReference type="Proteomes" id="UP001596031">
    <property type="component" value="Unassembled WGS sequence"/>
</dbReference>
<feature type="chain" id="PRO_5045417674" description="DUF2946 domain-containing protein" evidence="2">
    <location>
        <begin position="20"/>
        <end position="127"/>
    </location>
</feature>
<feature type="signal peptide" evidence="2">
    <location>
        <begin position="1"/>
        <end position="19"/>
    </location>
</feature>
<proteinExistence type="predicted"/>
<evidence type="ECO:0008006" key="5">
    <source>
        <dbReference type="Google" id="ProtNLM"/>
    </source>
</evidence>
<evidence type="ECO:0000313" key="3">
    <source>
        <dbReference type="EMBL" id="MFC5511647.1"/>
    </source>
</evidence>
<gene>
    <name evidence="3" type="ORF">ACFPOU_10985</name>
</gene>
<name>A0ABW0PIT8_9BURK</name>
<evidence type="ECO:0000256" key="2">
    <source>
        <dbReference type="SAM" id="SignalP"/>
    </source>
</evidence>
<evidence type="ECO:0000313" key="4">
    <source>
        <dbReference type="Proteomes" id="UP001596031"/>
    </source>
</evidence>
<feature type="compositionally biased region" description="Basic and acidic residues" evidence="1">
    <location>
        <begin position="44"/>
        <end position="67"/>
    </location>
</feature>
<comment type="caution">
    <text evidence="3">The sequence shown here is derived from an EMBL/GenBank/DDBJ whole genome shotgun (WGS) entry which is preliminary data.</text>
</comment>
<reference evidence="4" key="1">
    <citation type="journal article" date="2019" name="Int. J. Syst. Evol. Microbiol.">
        <title>The Global Catalogue of Microorganisms (GCM) 10K type strain sequencing project: providing services to taxonomists for standard genome sequencing and annotation.</title>
        <authorList>
            <consortium name="The Broad Institute Genomics Platform"/>
            <consortium name="The Broad Institute Genome Sequencing Center for Infectious Disease"/>
            <person name="Wu L."/>
            <person name="Ma J."/>
        </authorList>
    </citation>
    <scope>NUCLEOTIDE SEQUENCE [LARGE SCALE GENOMIC DNA]</scope>
    <source>
        <strain evidence="4">CCUG 38813</strain>
    </source>
</reference>
<accession>A0ABW0PIT8</accession>
<feature type="region of interest" description="Disordered" evidence="1">
    <location>
        <begin position="44"/>
        <end position="73"/>
    </location>
</feature>
<organism evidence="3 4">
    <name type="scientific">Massilia jejuensis</name>
    <dbReference type="NCBI Taxonomy" id="648894"/>
    <lineage>
        <taxon>Bacteria</taxon>
        <taxon>Pseudomonadati</taxon>
        <taxon>Pseudomonadota</taxon>
        <taxon>Betaproteobacteria</taxon>
        <taxon>Burkholderiales</taxon>
        <taxon>Oxalobacteraceae</taxon>
        <taxon>Telluria group</taxon>
        <taxon>Massilia</taxon>
    </lineage>
</organism>
<keyword evidence="2" id="KW-0732">Signal</keyword>
<protein>
    <recommendedName>
        <fullName evidence="5">DUF2946 domain-containing protein</fullName>
    </recommendedName>
</protein>
<keyword evidence="4" id="KW-1185">Reference proteome</keyword>
<sequence length="127" mass="13314">MRRIVHILLLFCLPLYGFAMQGSLPPVAGAAPLAHALAHDEGIHHHHEQDGSVHYDESDASLDHAQEHSSSCQPAGCGFPRLTIAPERAASATGAYLVQAVPEPFLDGPHRPPAFAPGHAAGGALHA</sequence>
<dbReference type="EMBL" id="JBHSMS010000036">
    <property type="protein sequence ID" value="MFC5511647.1"/>
    <property type="molecule type" value="Genomic_DNA"/>
</dbReference>